<accession>A0A0A1IUJ8</accession>
<feature type="transmembrane region" description="Helical" evidence="1">
    <location>
        <begin position="45"/>
        <end position="62"/>
    </location>
</feature>
<gene>
    <name evidence="2" type="primary">ORF36</name>
</gene>
<proteinExistence type="predicted"/>
<sequence>MKKMSKMEQLKLHFQTPFNREDLAFLGAEVWDAAVLLAWWTARVVILVGLLPISYPLIRLYLKKVGRA</sequence>
<keyword evidence="1" id="KW-1133">Transmembrane helix</keyword>
<protein>
    <submittedName>
        <fullName evidence="2">Uncharacterized protein</fullName>
    </submittedName>
</protein>
<keyword evidence="3" id="KW-1185">Reference proteome</keyword>
<dbReference type="Proteomes" id="UP000030230">
    <property type="component" value="Segment"/>
</dbReference>
<keyword evidence="1" id="KW-0472">Membrane</keyword>
<dbReference type="EMBL" id="LN610573">
    <property type="protein sequence ID" value="CEF89141.1"/>
    <property type="molecule type" value="Genomic_DNA"/>
</dbReference>
<dbReference type="RefSeq" id="YP_009124432.1">
    <property type="nucleotide sequence ID" value="NC_026587.1"/>
</dbReference>
<reference evidence="3" key="1">
    <citation type="journal article" date="2015" name="PLoS ONE">
        <title>Investigation of a Large Collection of Pseudomonas aeruginosa Bacteriophages Collected from a Single Environmental Source in Abidjan, Cote d'Ivoire.</title>
        <authorList>
            <person name="Essoh C."/>
            <person name="Latino L."/>
            <person name="Midoux C."/>
            <person name="Blouin Y."/>
            <person name="Loukou G."/>
            <person name="Nguetta S.P."/>
            <person name="Lathro S."/>
            <person name="Cablanmian A."/>
            <person name="Kouassi A.K."/>
            <person name="Vergnaud G."/>
            <person name="Pourcel C."/>
        </authorList>
    </citation>
    <scope>NUCLEOTIDE SEQUENCE [LARGE SCALE GENOMIC DNA]</scope>
</reference>
<evidence type="ECO:0000313" key="3">
    <source>
        <dbReference type="Proteomes" id="UP000030230"/>
    </source>
</evidence>
<organism evidence="2 3">
    <name type="scientific">Pseudomonas phage vB_PaeM_PAO1_Ab03</name>
    <dbReference type="NCBI Taxonomy" id="1548901"/>
    <lineage>
        <taxon>Viruses</taxon>
        <taxon>Duplodnaviria</taxon>
        <taxon>Heunggongvirae</taxon>
        <taxon>Uroviricota</taxon>
        <taxon>Caudoviricetes</taxon>
        <taxon>Vandenendeviridae</taxon>
        <taxon>Nankokuvirus</taxon>
        <taxon>Nankokuvirus Ab03</taxon>
    </lineage>
</organism>
<evidence type="ECO:0000313" key="2">
    <source>
        <dbReference type="EMBL" id="CEF89141.1"/>
    </source>
</evidence>
<dbReference type="KEGG" id="vg:23679347"/>
<dbReference type="OrthoDB" id="23125at10239"/>
<dbReference type="GeneID" id="23679347"/>
<keyword evidence="1" id="KW-0812">Transmembrane</keyword>
<evidence type="ECO:0000256" key="1">
    <source>
        <dbReference type="SAM" id="Phobius"/>
    </source>
</evidence>
<name>A0A0A1IUJ8_9CAUD</name>